<keyword evidence="1 2" id="KW-0732">Signal</keyword>
<evidence type="ECO:0000313" key="5">
    <source>
        <dbReference type="Proteomes" id="UP000234882"/>
    </source>
</evidence>
<dbReference type="SUPFAM" id="SSF56925">
    <property type="entry name" value="OMPA-like"/>
    <property type="match status" value="1"/>
</dbReference>
<evidence type="ECO:0000256" key="2">
    <source>
        <dbReference type="SAM" id="SignalP"/>
    </source>
</evidence>
<proteinExistence type="predicted"/>
<dbReference type="Pfam" id="PF13505">
    <property type="entry name" value="OMP_b-brl"/>
    <property type="match status" value="1"/>
</dbReference>
<dbReference type="OrthoDB" id="268975at2"/>
<dbReference type="Proteomes" id="UP000234882">
    <property type="component" value="Chromosome"/>
</dbReference>
<dbReference type="AlphaFoldDB" id="A0A2K9MF48"/>
<sequence>MKTSFYSAVAVTMLGAAPALAGGLTAPVAEPVVVEPVVMATSVGPNWTGGYLGAQIGYGDIGTSLKGVEGDGAIGGLIAGYDYDLGNWVIGAGLDYDWTGIELEPAAVEVEEVMRVKLRGGYKIGNGLAYLSGGYAKAKTDVLGNDDGYFVGAGYEHRLSDRFSLGGEVLYHKFDDFNDSGIDVDATTIQMRAAFRF</sequence>
<evidence type="ECO:0000313" key="4">
    <source>
        <dbReference type="EMBL" id="AUM74243.1"/>
    </source>
</evidence>
<accession>A0A2K9MF48</accession>
<feature type="chain" id="PRO_5014888365" evidence="2">
    <location>
        <begin position="22"/>
        <end position="197"/>
    </location>
</feature>
<dbReference type="InterPro" id="IPR027385">
    <property type="entry name" value="Beta-barrel_OMP"/>
</dbReference>
<protein>
    <submittedName>
        <fullName evidence="4">Porin family protein</fullName>
    </submittedName>
</protein>
<keyword evidence="5" id="KW-1185">Reference proteome</keyword>
<feature type="domain" description="Outer membrane protein beta-barrel" evidence="3">
    <location>
        <begin position="30"/>
        <end position="197"/>
    </location>
</feature>
<name>A0A2K9MF48_9RHOB</name>
<dbReference type="EMBL" id="CP025583">
    <property type="protein sequence ID" value="AUM74243.1"/>
    <property type="molecule type" value="Genomic_DNA"/>
</dbReference>
<evidence type="ECO:0000259" key="3">
    <source>
        <dbReference type="Pfam" id="PF13505"/>
    </source>
</evidence>
<evidence type="ECO:0000256" key="1">
    <source>
        <dbReference type="ARBA" id="ARBA00022729"/>
    </source>
</evidence>
<dbReference type="KEGG" id="paru:CYR75_08145"/>
<feature type="signal peptide" evidence="2">
    <location>
        <begin position="1"/>
        <end position="21"/>
    </location>
</feature>
<organism evidence="4 5">
    <name type="scientific">Paracoccus jeotgali</name>
    <dbReference type="NCBI Taxonomy" id="2065379"/>
    <lineage>
        <taxon>Bacteria</taxon>
        <taxon>Pseudomonadati</taxon>
        <taxon>Pseudomonadota</taxon>
        <taxon>Alphaproteobacteria</taxon>
        <taxon>Rhodobacterales</taxon>
        <taxon>Paracoccaceae</taxon>
        <taxon>Paracoccus</taxon>
    </lineage>
</organism>
<gene>
    <name evidence="4" type="ORF">CYR75_08145</name>
</gene>
<reference evidence="5" key="1">
    <citation type="submission" date="2017-12" db="EMBL/GenBank/DDBJ databases">
        <title>Genomic analysis of Paracoccus sp. CBA4604.</title>
        <authorList>
            <person name="Roh S.W."/>
            <person name="Kim J.Y."/>
            <person name="Kim J.S."/>
        </authorList>
    </citation>
    <scope>NUCLEOTIDE SEQUENCE [LARGE SCALE GENOMIC DNA]</scope>
    <source>
        <strain evidence="5">CBA4604</strain>
    </source>
</reference>
<dbReference type="InterPro" id="IPR023614">
    <property type="entry name" value="Porin_dom_sf"/>
</dbReference>
<dbReference type="RefSeq" id="WP_101499591.1">
    <property type="nucleotide sequence ID" value="NZ_CP025583.1"/>
</dbReference>
<dbReference type="InterPro" id="IPR011250">
    <property type="entry name" value="OMP/PagP_B-barrel"/>
</dbReference>
<dbReference type="Gene3D" id="2.40.160.10">
    <property type="entry name" value="Porin"/>
    <property type="match status" value="1"/>
</dbReference>